<accession>A8F0F8</accession>
<dbReference type="CDD" id="cd02440">
    <property type="entry name" value="AdoMet_MTases"/>
    <property type="match status" value="1"/>
</dbReference>
<feature type="domain" description="Methyltransferase" evidence="1">
    <location>
        <begin position="60"/>
        <end position="139"/>
    </location>
</feature>
<evidence type="ECO:0000313" key="3">
    <source>
        <dbReference type="Proteomes" id="UP000001311"/>
    </source>
</evidence>
<dbReference type="SUPFAM" id="SSF53335">
    <property type="entry name" value="S-adenosyl-L-methionine-dependent methyltransferases"/>
    <property type="match status" value="1"/>
</dbReference>
<evidence type="ECO:0000313" key="2">
    <source>
        <dbReference type="EMBL" id="ABV84394.1"/>
    </source>
</evidence>
<gene>
    <name evidence="2" type="ordered locus">RMA_0084</name>
</gene>
<reference evidence="2 3" key="1">
    <citation type="journal article" date="2007" name="Genome Res.">
        <title>Lateral gene transfer between obligate intracellular bacteria: evidence from the Rickettsia massiliae genome.</title>
        <authorList>
            <person name="Blanc G."/>
            <person name="Ogata H."/>
            <person name="Robert C."/>
            <person name="Audic S."/>
            <person name="Claverie J.-M."/>
            <person name="Raoult D."/>
        </authorList>
    </citation>
    <scope>NUCLEOTIDE SEQUENCE [LARGE SCALE GENOMIC DNA]</scope>
    <source>
        <strain evidence="3">Mtu5</strain>
    </source>
</reference>
<proteinExistence type="predicted"/>
<dbReference type="AlphaFoldDB" id="A8F0F8"/>
<protein>
    <submittedName>
        <fullName evidence="2">Tellurite resistance protein-related protein</fullName>
    </submittedName>
</protein>
<dbReference type="Proteomes" id="UP000001311">
    <property type="component" value="Chromosome"/>
</dbReference>
<dbReference type="InterPro" id="IPR041698">
    <property type="entry name" value="Methyltransf_25"/>
</dbReference>
<dbReference type="EMBL" id="CP000683">
    <property type="protein sequence ID" value="ABV84394.1"/>
    <property type="molecule type" value="Genomic_DNA"/>
</dbReference>
<dbReference type="KEGG" id="rms:RMA_0084"/>
<dbReference type="HOGENOM" id="CLU_057823_3_0_5"/>
<sequence>MCILLFGEYKYTNSWEKYKIMKNIQYYNNNAQEFYSRTINADLSDNYKAFTNYLPEQAHILDAGCGVGRDTKYFLSQRYQVTAFDGSTEMVKLATKETGIDVLHSTFQDIDFKESFDGVWAQATLLHVPYNETINVYKKFMLH</sequence>
<dbReference type="InterPro" id="IPR029063">
    <property type="entry name" value="SAM-dependent_MTases_sf"/>
</dbReference>
<dbReference type="Pfam" id="PF13649">
    <property type="entry name" value="Methyltransf_25"/>
    <property type="match status" value="1"/>
</dbReference>
<name>A8F0F8_RICM5</name>
<evidence type="ECO:0000259" key="1">
    <source>
        <dbReference type="Pfam" id="PF13649"/>
    </source>
</evidence>
<keyword evidence="3" id="KW-1185">Reference proteome</keyword>
<dbReference type="Gene3D" id="3.40.50.150">
    <property type="entry name" value="Vaccinia Virus protein VP39"/>
    <property type="match status" value="1"/>
</dbReference>
<organism evidence="2 3">
    <name type="scientific">Rickettsia massiliae (strain Mtu5)</name>
    <dbReference type="NCBI Taxonomy" id="416276"/>
    <lineage>
        <taxon>Bacteria</taxon>
        <taxon>Pseudomonadati</taxon>
        <taxon>Pseudomonadota</taxon>
        <taxon>Alphaproteobacteria</taxon>
        <taxon>Rickettsiales</taxon>
        <taxon>Rickettsiaceae</taxon>
        <taxon>Rickettsieae</taxon>
        <taxon>Rickettsia</taxon>
        <taxon>spotted fever group</taxon>
    </lineage>
</organism>